<dbReference type="GO" id="GO:0032549">
    <property type="term" value="F:ribonucleoside binding"/>
    <property type="evidence" value="ECO:0007669"/>
    <property type="project" value="InterPro"/>
</dbReference>
<dbReference type="PROSITE" id="PS01166">
    <property type="entry name" value="RNA_POL_BETA"/>
    <property type="match status" value="1"/>
</dbReference>
<dbReference type="GO" id="GO:0003677">
    <property type="term" value="F:DNA binding"/>
    <property type="evidence" value="ECO:0007669"/>
    <property type="project" value="InterPro"/>
</dbReference>
<dbReference type="Pfam" id="PF04563">
    <property type="entry name" value="RNA_pol_Rpb2_1"/>
    <property type="match status" value="1"/>
</dbReference>
<dbReference type="InterPro" id="IPR007645">
    <property type="entry name" value="RNA_pol_Rpb2_3"/>
</dbReference>
<dbReference type="Gene3D" id="3.90.1800.10">
    <property type="entry name" value="RNA polymerase alpha subunit dimerisation domain"/>
    <property type="match status" value="1"/>
</dbReference>
<protein>
    <recommendedName>
        <fullName evidence="11">DNA-directed RNA polymerase subunit beta</fullName>
        <ecNumber evidence="11">2.7.7.6</ecNumber>
    </recommendedName>
</protein>
<dbReference type="InterPro" id="IPR014724">
    <property type="entry name" value="RNA_pol_RPB2_OB-fold"/>
</dbReference>
<evidence type="ECO:0000256" key="4">
    <source>
        <dbReference type="ARBA" id="ARBA00022695"/>
    </source>
</evidence>
<dbReference type="Pfam" id="PF04560">
    <property type="entry name" value="RNA_pol_Rpb2_7"/>
    <property type="match status" value="1"/>
</dbReference>
<dbReference type="InterPro" id="IPR007120">
    <property type="entry name" value="DNA-dir_RNAP_su2_dom"/>
</dbReference>
<dbReference type="PANTHER" id="PTHR20856">
    <property type="entry name" value="DNA-DIRECTED RNA POLYMERASE I SUBUNIT 2"/>
    <property type="match status" value="1"/>
</dbReference>
<reference evidence="19 21" key="1">
    <citation type="journal article" date="2009" name="Proc. Natl. Acad. Sci. U.S.A.">
        <title>Giant Marseillevirus highlights the role of amoebae as a melting pot in emergence of chimeric microorganisms.</title>
        <authorList>
            <person name="Boyer M."/>
            <person name="Yutin N."/>
            <person name="Pagnier I."/>
            <person name="Barrassi L."/>
            <person name="Fournous G."/>
            <person name="Espinosa L."/>
            <person name="Robert C."/>
            <person name="Azza S."/>
            <person name="Sun S."/>
            <person name="Rossmann M.G."/>
            <person name="Suzan-Monti M."/>
            <person name="La Scola B."/>
            <person name="Koonin E.V."/>
            <person name="Raoult D."/>
        </authorList>
    </citation>
    <scope>NUCLEOTIDE SEQUENCE [LARGE SCALE GENOMIC DNA]</scope>
    <source>
        <strain evidence="19 21">T19</strain>
    </source>
</reference>
<dbReference type="GO" id="GO:0006351">
    <property type="term" value="P:DNA-templated transcription"/>
    <property type="evidence" value="ECO:0007669"/>
    <property type="project" value="InterPro"/>
</dbReference>
<dbReference type="Gene3D" id="3.90.1110.10">
    <property type="entry name" value="RNA polymerase Rpb2, domain 2"/>
    <property type="match status" value="1"/>
</dbReference>
<dbReference type="Pfam" id="PF04565">
    <property type="entry name" value="RNA_pol_Rpb2_3"/>
    <property type="match status" value="1"/>
</dbReference>
<evidence type="ECO:0000256" key="6">
    <source>
        <dbReference type="ARBA" id="ARBA00022771"/>
    </source>
</evidence>
<dbReference type="InterPro" id="IPR007644">
    <property type="entry name" value="RNA_pol_bsu_protrusion"/>
</dbReference>
<dbReference type="InterPro" id="IPR007642">
    <property type="entry name" value="RNA_pol_Rpb2_2"/>
</dbReference>
<evidence type="ECO:0000259" key="12">
    <source>
        <dbReference type="Pfam" id="PF00562"/>
    </source>
</evidence>
<dbReference type="Pfam" id="PF00562">
    <property type="entry name" value="RNA_pol_Rpb2_6"/>
    <property type="match status" value="2"/>
</dbReference>
<keyword evidence="4 11" id="KW-0548">Nucleotidyltransferase</keyword>
<feature type="domain" description="RNA polymerase Rpb2" evidence="13">
    <location>
        <begin position="1187"/>
        <end position="1276"/>
    </location>
</feature>
<evidence type="ECO:0000256" key="8">
    <source>
        <dbReference type="ARBA" id="ARBA00023163"/>
    </source>
</evidence>
<dbReference type="Pfam" id="PF04566">
    <property type="entry name" value="RNA_pol_Rpb2_4"/>
    <property type="match status" value="1"/>
</dbReference>
<keyword evidence="21" id="KW-1185">Reference proteome</keyword>
<dbReference type="InterPro" id="IPR007647">
    <property type="entry name" value="RNA_pol_Rpb2_5"/>
</dbReference>
<evidence type="ECO:0000259" key="17">
    <source>
        <dbReference type="Pfam" id="PF04566"/>
    </source>
</evidence>
<dbReference type="Proteomes" id="UP000029780">
    <property type="component" value="Segment"/>
</dbReference>
<feature type="domain" description="RNA polymerase beta subunit protrusion" evidence="15">
    <location>
        <begin position="24"/>
        <end position="431"/>
    </location>
</feature>
<organismHost>
    <name type="scientific">Acanthamoeba</name>
    <dbReference type="NCBI Taxonomy" id="5754"/>
</organismHost>
<feature type="domain" description="RNA polymerase Rpb2" evidence="17">
    <location>
        <begin position="551"/>
        <end position="612"/>
    </location>
</feature>
<dbReference type="InterPro" id="IPR037034">
    <property type="entry name" value="RNA_pol_Rpb2_2_sf"/>
</dbReference>
<evidence type="ECO:0000256" key="2">
    <source>
        <dbReference type="ARBA" id="ARBA00022478"/>
    </source>
</evidence>
<dbReference type="KEGG" id="vg:8746261"/>
<dbReference type="SUPFAM" id="SSF64484">
    <property type="entry name" value="beta and beta-prime subunits of DNA dependent RNA-polymerase"/>
    <property type="match status" value="2"/>
</dbReference>
<dbReference type="Pfam" id="PF04561">
    <property type="entry name" value="RNA_pol_Rpb2_2"/>
    <property type="match status" value="1"/>
</dbReference>
<keyword evidence="6" id="KW-0863">Zinc-finger</keyword>
<dbReference type="InterPro" id="IPR007646">
    <property type="entry name" value="RNA_pol_Rpb2_4"/>
</dbReference>
<organism evidence="19 21">
    <name type="scientific">Marseillevirus marseillevirus</name>
    <name type="common">GBM</name>
    <dbReference type="NCBI Taxonomy" id="694581"/>
    <lineage>
        <taxon>Viruses</taxon>
        <taxon>Varidnaviria</taxon>
        <taxon>Bamfordvirae</taxon>
        <taxon>Nucleocytoviricota</taxon>
        <taxon>Megaviricetes</taxon>
        <taxon>Pimascovirales</taxon>
        <taxon>Pimascovirales incertae sedis</taxon>
        <taxon>Marseilleviridae</taxon>
        <taxon>Marseillevirus</taxon>
        <taxon>Marseillevirus massiliense</taxon>
    </lineage>
</organism>
<keyword evidence="7" id="KW-0862">Zinc</keyword>
<dbReference type="InterPro" id="IPR007641">
    <property type="entry name" value="RNA_pol_Rpb2_7"/>
</dbReference>
<evidence type="ECO:0000256" key="11">
    <source>
        <dbReference type="RuleBase" id="RU363031"/>
    </source>
</evidence>
<dbReference type="Gene3D" id="3.90.1100.10">
    <property type="match status" value="2"/>
</dbReference>
<keyword evidence="8 11" id="KW-0804">Transcription</keyword>
<feature type="domain" description="RNA polymerase Rpb2" evidence="14">
    <location>
        <begin position="199"/>
        <end position="387"/>
    </location>
</feature>
<proteinExistence type="inferred from homology"/>
<sequence length="1277" mass="144384">MNALSDQLWELFEFWFSQTGPAHHQIQAYNEFVQELLPNIIREKGRVEIDKEEETVEDDEEETVTPAAKKKRSWFQVVEFTNPVFGRVTHHEFDDRIKDIFPSDARRRGIPYSAPFYCDIFVTTADGETAEYKQQTIAEIPVMVRSCLCNLTRYNLQGDECRQYGEDPMDKGGYFIIDREIVVISSERGAFGRVYTYADKQANKKMPKYEVHSEIRISATSNTRTTTVYVGLENGVAVLYAQHLSEKGIPLCVVLEAMNFSYLDILKFTKGLTKEQRGFLIPSLEHARAMFPSSRKNRVSSMVKALVAMGYKKPKGVEELPPSDAEVKLAVWAATLSKELCEKLFPCYREADKKVWFMCYMLARALKVKTGDRQPEDRDHYTNKRVDCVDSLLNNLFYSMWNQTTKFIKDSCKGKERTADPLKPIRSKSITKKIRTAMSTGNWSSFNTKSKKQGTSQNYERYNIVASCSNLRKVHAAIGTEGNMTKPRRVHESSYGFICPPDTPESKDKTGLSKVLALSATMSLGCTVEECFEILSALEYFSQDFGLETFVFLNGVIMGSTDSPKELIGELSVLKRAGDFFWDCCFVFDEKHNEVRVNCDAGRLIRPLMVVEGGKLRFGPEHYERLMKGTITWQEFIGLGIVEILDAEQQEHSLICPSAEQLGQSESKEWTHCEIHPLLVYGVCASIIPYSANNPSPRLSYFASMAKSSVAVPRLDFGIAPFDQHVLHYPQKPLTSTKASRLLGMNKSPICQNLVVAVCSYDGFGQEDAIVACKAFTQRGGMVSDHVQNYVAIIDHEKEQISPSRCSDVEFSSSCQRFWCKNCGKKVKLCPECGSEYVPSFSGHKGIVCRKKEDERRAFIDRQTVFWNRNPINRIKRKVVVDGEEKEVDNQKKFLGKKKWDCLCEEVEELPRLDHLDPEGVVEVGEVVEDGDILIAVAGVSGAKRKDESIYFGKDKRGRVTSVSYFQNPNGYLCIRVAVASTRIPETGDKATSFHSQKGVFSLFVEEQDMPFTSDAFSATHPDFLINPLAFPSRMTIGQPKESNTGKMTASAYRELPDSHRFEYENLYRTLSARIQKEVPEAEEAAKELEKRNPKTKGYSGSYTDCTPFTSNYQVVEDELKRRGYAPGGKEFFIDGRTGKKMEVSLFVGLVPYNRLKHMVIDKIHARATGKIQSLTRQPTEGRSRNGGLKTGIMERDSLVGNGAVFCLRDRLFLSCDKFEVWVCESCGLIAVESKEKKYCRACHGKSNVVKLAVPYATKLSFQELMAMGITPRILVK</sequence>
<dbReference type="GO" id="GO:0008270">
    <property type="term" value="F:zinc ion binding"/>
    <property type="evidence" value="ECO:0007669"/>
    <property type="project" value="UniProtKB-KW"/>
</dbReference>
<dbReference type="CDD" id="cd00653">
    <property type="entry name" value="RNA_pol_B_RPB2"/>
    <property type="match status" value="1"/>
</dbReference>
<comment type="function">
    <text evidence="11">DNA-dependent RNA polymerase catalyzes the transcription of DNA into RNA using the four ribonucleoside triphosphates as substrates.</text>
</comment>
<dbReference type="Gene3D" id="2.40.270.10">
    <property type="entry name" value="DNA-directed RNA polymerase, subunit 2, domain 6"/>
    <property type="match status" value="3"/>
</dbReference>
<dbReference type="EMBL" id="GU071086">
    <property type="protein sequence ID" value="ADB03816.1"/>
    <property type="molecule type" value="Genomic_DNA"/>
</dbReference>
<name>D2XA39_GBMV</name>
<comment type="similarity">
    <text evidence="1 10">Belongs to the RNA polymerase beta chain family.</text>
</comment>
<dbReference type="GO" id="GO:0000428">
    <property type="term" value="C:DNA-directed RNA polymerase complex"/>
    <property type="evidence" value="ECO:0007669"/>
    <property type="project" value="UniProtKB-KW"/>
</dbReference>
<gene>
    <name evidence="19" type="ORF">MAR_ORF023</name>
</gene>
<dbReference type="EMBL" id="JF979164">
    <property type="protein sequence ID" value="AFM52350.1"/>
    <property type="molecule type" value="Genomic_DNA"/>
</dbReference>
<evidence type="ECO:0000259" key="16">
    <source>
        <dbReference type="Pfam" id="PF04565"/>
    </source>
</evidence>
<dbReference type="InterPro" id="IPR037033">
    <property type="entry name" value="DNA-dir_RNAP_su2_hyb_sf"/>
</dbReference>
<evidence type="ECO:0000313" key="21">
    <source>
        <dbReference type="Proteomes" id="UP000029780"/>
    </source>
</evidence>
<reference evidence="20" key="2">
    <citation type="submission" date="2011-05" db="EMBL/GenBank/DDBJ databases">
        <title>Sputnik multiplication into giant virus.</title>
        <authorList>
            <person name="Campocasso A."/>
            <person name="LaScola B."/>
            <person name="Didier R."/>
        </authorList>
    </citation>
    <scope>NUCLEOTIDE SEQUENCE</scope>
    <source>
        <strain evidence="20">Marseille</strain>
    </source>
</reference>
<evidence type="ECO:0000259" key="13">
    <source>
        <dbReference type="Pfam" id="PF04560"/>
    </source>
</evidence>
<dbReference type="Gene3D" id="2.40.50.150">
    <property type="match status" value="2"/>
</dbReference>
<evidence type="ECO:0000313" key="20">
    <source>
        <dbReference type="EMBL" id="AFM52350.1"/>
    </source>
</evidence>
<comment type="catalytic activity">
    <reaction evidence="9 11">
        <text>RNA(n) + a ribonucleoside 5'-triphosphate = RNA(n+1) + diphosphate</text>
        <dbReference type="Rhea" id="RHEA:21248"/>
        <dbReference type="Rhea" id="RHEA-COMP:14527"/>
        <dbReference type="Rhea" id="RHEA-COMP:17342"/>
        <dbReference type="ChEBI" id="CHEBI:33019"/>
        <dbReference type="ChEBI" id="CHEBI:61557"/>
        <dbReference type="ChEBI" id="CHEBI:140395"/>
        <dbReference type="EC" id="2.7.7.6"/>
    </reaction>
</comment>
<keyword evidence="2 11" id="KW-0240">DNA-directed RNA polymerase</keyword>
<keyword evidence="5" id="KW-0479">Metal-binding</keyword>
<evidence type="ECO:0000256" key="3">
    <source>
        <dbReference type="ARBA" id="ARBA00022679"/>
    </source>
</evidence>
<evidence type="ECO:0000256" key="9">
    <source>
        <dbReference type="ARBA" id="ARBA00048552"/>
    </source>
</evidence>
<evidence type="ECO:0000256" key="1">
    <source>
        <dbReference type="ARBA" id="ARBA00006835"/>
    </source>
</evidence>
<evidence type="ECO:0000259" key="18">
    <source>
        <dbReference type="Pfam" id="PF04567"/>
    </source>
</evidence>
<keyword evidence="3 11" id="KW-0808">Transferase</keyword>
<dbReference type="GO" id="GO:0003899">
    <property type="term" value="F:DNA-directed RNA polymerase activity"/>
    <property type="evidence" value="ECO:0007669"/>
    <property type="project" value="UniProtKB-EC"/>
</dbReference>
<evidence type="ECO:0000256" key="5">
    <source>
        <dbReference type="ARBA" id="ARBA00022723"/>
    </source>
</evidence>
<evidence type="ECO:0000259" key="15">
    <source>
        <dbReference type="Pfam" id="PF04563"/>
    </source>
</evidence>
<dbReference type="Pfam" id="PF04567">
    <property type="entry name" value="RNA_pol_Rpb2_5"/>
    <property type="match status" value="1"/>
</dbReference>
<feature type="domain" description="RNA polymerase Rpb2" evidence="18">
    <location>
        <begin position="633"/>
        <end position="677"/>
    </location>
</feature>
<feature type="domain" description="RNA polymerase Rpb2" evidence="16">
    <location>
        <begin position="458"/>
        <end position="521"/>
    </location>
</feature>
<dbReference type="EC" id="2.7.7.6" evidence="11"/>
<dbReference type="RefSeq" id="YP_003406778.1">
    <property type="nucleotide sequence ID" value="NC_013756.1"/>
</dbReference>
<dbReference type="GeneID" id="8746261"/>
<feature type="domain" description="DNA-directed RNA polymerase subunit 2 hybrid-binding" evidence="12">
    <location>
        <begin position="907"/>
        <end position="1185"/>
    </location>
</feature>
<accession>D2XA39</accession>
<evidence type="ECO:0000256" key="7">
    <source>
        <dbReference type="ARBA" id="ARBA00022833"/>
    </source>
</evidence>
<evidence type="ECO:0000313" key="19">
    <source>
        <dbReference type="EMBL" id="ADB03816.1"/>
    </source>
</evidence>
<dbReference type="InterPro" id="IPR015712">
    <property type="entry name" value="DNA-dir_RNA_pol_su2"/>
</dbReference>
<evidence type="ECO:0000256" key="10">
    <source>
        <dbReference type="RuleBase" id="RU000434"/>
    </source>
</evidence>
<dbReference type="InterPro" id="IPR007121">
    <property type="entry name" value="RNA_pol_bsu_CS"/>
</dbReference>
<feature type="domain" description="DNA-directed RNA polymerase subunit 2 hybrid-binding" evidence="12">
    <location>
        <begin position="684"/>
        <end position="799"/>
    </location>
</feature>
<evidence type="ECO:0000259" key="14">
    <source>
        <dbReference type="Pfam" id="PF04561"/>
    </source>
</evidence>